<feature type="coiled-coil region" evidence="8">
    <location>
        <begin position="153"/>
        <end position="204"/>
    </location>
</feature>
<dbReference type="GO" id="GO:1990281">
    <property type="term" value="C:efflux pump complex"/>
    <property type="evidence" value="ECO:0007669"/>
    <property type="project" value="TreeGrafter"/>
</dbReference>
<evidence type="ECO:0000256" key="7">
    <source>
        <dbReference type="ARBA" id="ARBA00023237"/>
    </source>
</evidence>
<comment type="caution">
    <text evidence="10">The sequence shown here is derived from an EMBL/GenBank/DDBJ whole genome shotgun (WGS) entry which is preliminary data.</text>
</comment>
<proteinExistence type="inferred from homology"/>
<evidence type="ECO:0000256" key="4">
    <source>
        <dbReference type="ARBA" id="ARBA00022452"/>
    </source>
</evidence>
<evidence type="ECO:0000256" key="9">
    <source>
        <dbReference type="SAM" id="SignalP"/>
    </source>
</evidence>
<dbReference type="InterPro" id="IPR010130">
    <property type="entry name" value="T1SS_OMP_TolC"/>
</dbReference>
<gene>
    <name evidence="10" type="ORF">OQ273_07265</name>
</gene>
<keyword evidence="11" id="KW-1185">Reference proteome</keyword>
<accession>A0A9X3UK16</accession>
<keyword evidence="8" id="KW-0175">Coiled coil</keyword>
<evidence type="ECO:0000256" key="1">
    <source>
        <dbReference type="ARBA" id="ARBA00004442"/>
    </source>
</evidence>
<sequence>MSRLRQKLFVSAALAAASIMISAPVSAETILGAMAKAYENNPDLNAARAGLRATDEGVAIAKSGYRPKVTGTAKVSANRTDVGGAPITRNTIDSSVGVTFTQSLFDGFQTRNNVRAAEANVFGGRQDLLNTEMSILLSAAQIYANVVRDAQIVRVRRQNLEFLREQRNAAQARFDVGEGTRTDIALAQAQLESARASLLSAQAQYKSSVAVYVQIVGIAPKNLKRPSPTRKAMPGSSSAAVQIGLRDHPSILSAQYTVDAAAFSVKAAEGTLLPSVTLKGSVNHADGGTTTSSVGADLSVPIYQGGSASASVRQAKETLGQARILVDSARREVQQNIVTDWAQLEASKASIAANQAQVQAAQLALKGVVEERKVGQSTTLDVLETQSNVLSAQESLAQSQRDAVVASYSLLSSMGRLTVARLGLRVAKYQPAKHYDAVKDKWFGLRTVDGR</sequence>
<name>A0A9X3UK16_9HYPH</name>
<protein>
    <submittedName>
        <fullName evidence="10">TolC family outer membrane protein</fullName>
    </submittedName>
</protein>
<feature type="chain" id="PRO_5040949227" evidence="9">
    <location>
        <begin position="28"/>
        <end position="451"/>
    </location>
</feature>
<dbReference type="Gene3D" id="1.20.1600.10">
    <property type="entry name" value="Outer membrane efflux proteins (OEP)"/>
    <property type="match status" value="1"/>
</dbReference>
<evidence type="ECO:0000256" key="2">
    <source>
        <dbReference type="ARBA" id="ARBA00007613"/>
    </source>
</evidence>
<dbReference type="GO" id="GO:0015288">
    <property type="term" value="F:porin activity"/>
    <property type="evidence" value="ECO:0007669"/>
    <property type="project" value="TreeGrafter"/>
</dbReference>
<evidence type="ECO:0000313" key="10">
    <source>
        <dbReference type="EMBL" id="MDA5398369.1"/>
    </source>
</evidence>
<keyword evidence="7" id="KW-0998">Cell outer membrane</keyword>
<feature type="signal peptide" evidence="9">
    <location>
        <begin position="1"/>
        <end position="27"/>
    </location>
</feature>
<reference evidence="10" key="1">
    <citation type="submission" date="2022-11" db="EMBL/GenBank/DDBJ databases">
        <title>Draft genome sequence of Hoeflea poritis E7-10 and Hoeflea prorocentri PM5-8, separated from scleractinian coral Porites lutea and marine dinoflagellate.</title>
        <authorList>
            <person name="Zhang G."/>
            <person name="Wei Q."/>
            <person name="Cai L."/>
        </authorList>
    </citation>
    <scope>NUCLEOTIDE SEQUENCE</scope>
    <source>
        <strain evidence="10">PM5-8</strain>
    </source>
</reference>
<dbReference type="GO" id="GO:0015562">
    <property type="term" value="F:efflux transmembrane transporter activity"/>
    <property type="evidence" value="ECO:0007669"/>
    <property type="project" value="InterPro"/>
</dbReference>
<keyword evidence="6" id="KW-0472">Membrane</keyword>
<evidence type="ECO:0000256" key="6">
    <source>
        <dbReference type="ARBA" id="ARBA00023136"/>
    </source>
</evidence>
<keyword evidence="4" id="KW-1134">Transmembrane beta strand</keyword>
<keyword evidence="9" id="KW-0732">Signal</keyword>
<dbReference type="InterPro" id="IPR003423">
    <property type="entry name" value="OMP_efflux"/>
</dbReference>
<keyword evidence="5" id="KW-0812">Transmembrane</keyword>
<dbReference type="PANTHER" id="PTHR30026">
    <property type="entry name" value="OUTER MEMBRANE PROTEIN TOLC"/>
    <property type="match status" value="1"/>
</dbReference>
<dbReference type="EMBL" id="JAPJZI010000001">
    <property type="protein sequence ID" value="MDA5398369.1"/>
    <property type="molecule type" value="Genomic_DNA"/>
</dbReference>
<evidence type="ECO:0000256" key="3">
    <source>
        <dbReference type="ARBA" id="ARBA00022448"/>
    </source>
</evidence>
<dbReference type="RefSeq" id="WP_267989798.1">
    <property type="nucleotide sequence ID" value="NZ_JAPJZI010000001.1"/>
</dbReference>
<dbReference type="Proteomes" id="UP001151234">
    <property type="component" value="Unassembled WGS sequence"/>
</dbReference>
<evidence type="ECO:0000256" key="8">
    <source>
        <dbReference type="SAM" id="Coils"/>
    </source>
</evidence>
<keyword evidence="3" id="KW-0813">Transport</keyword>
<evidence type="ECO:0000256" key="5">
    <source>
        <dbReference type="ARBA" id="ARBA00022692"/>
    </source>
</evidence>
<dbReference type="InterPro" id="IPR051906">
    <property type="entry name" value="TolC-like"/>
</dbReference>
<comment type="similarity">
    <text evidence="2">Belongs to the outer membrane factor (OMF) (TC 1.B.17) family.</text>
</comment>
<organism evidence="10 11">
    <name type="scientific">Hoeflea prorocentri</name>
    <dbReference type="NCBI Taxonomy" id="1922333"/>
    <lineage>
        <taxon>Bacteria</taxon>
        <taxon>Pseudomonadati</taxon>
        <taxon>Pseudomonadota</taxon>
        <taxon>Alphaproteobacteria</taxon>
        <taxon>Hyphomicrobiales</taxon>
        <taxon>Rhizobiaceae</taxon>
        <taxon>Hoeflea</taxon>
    </lineage>
</organism>
<evidence type="ECO:0000313" key="11">
    <source>
        <dbReference type="Proteomes" id="UP001151234"/>
    </source>
</evidence>
<dbReference type="GO" id="GO:0009279">
    <property type="term" value="C:cell outer membrane"/>
    <property type="evidence" value="ECO:0007669"/>
    <property type="project" value="UniProtKB-SubCell"/>
</dbReference>
<dbReference type="Pfam" id="PF02321">
    <property type="entry name" value="OEP"/>
    <property type="match status" value="2"/>
</dbReference>
<dbReference type="PANTHER" id="PTHR30026:SF22">
    <property type="entry name" value="OUTER MEMBRANE EFFLUX PROTEIN"/>
    <property type="match status" value="1"/>
</dbReference>
<comment type="subcellular location">
    <subcellularLocation>
        <location evidence="1">Cell outer membrane</location>
    </subcellularLocation>
</comment>
<dbReference type="NCBIfam" id="TIGR01844">
    <property type="entry name" value="type_I_sec_TolC"/>
    <property type="match status" value="1"/>
</dbReference>
<dbReference type="AlphaFoldDB" id="A0A9X3UK16"/>
<dbReference type="SUPFAM" id="SSF56954">
    <property type="entry name" value="Outer membrane efflux proteins (OEP)"/>
    <property type="match status" value="1"/>
</dbReference>